<sequence>MRAIYPTPAPTKEEFSYRKYKSIDIDQFKLDILSSNLYAEEWLDVNIAANCFSTTLQHILDRHAPLKNVRKVTRTTFPWYSDHLKQLKRKRRKAEKIWRQ</sequence>
<name>A0A9Q0YBS8_HOLLE</name>
<gene>
    <name evidence="1" type="ORF">HOLleu_45202</name>
</gene>
<dbReference type="OrthoDB" id="10072198at2759"/>
<proteinExistence type="predicted"/>
<dbReference type="PANTHER" id="PTHR46670">
    <property type="entry name" value="ENDO/EXONUCLEASE/PHOSPHATASE DOMAIN-CONTAINING PROTEIN"/>
    <property type="match status" value="1"/>
</dbReference>
<organism evidence="1 2">
    <name type="scientific">Holothuria leucospilota</name>
    <name type="common">Black long sea cucumber</name>
    <name type="synonym">Mertensiothuria leucospilota</name>
    <dbReference type="NCBI Taxonomy" id="206669"/>
    <lineage>
        <taxon>Eukaryota</taxon>
        <taxon>Metazoa</taxon>
        <taxon>Echinodermata</taxon>
        <taxon>Eleutherozoa</taxon>
        <taxon>Echinozoa</taxon>
        <taxon>Holothuroidea</taxon>
        <taxon>Aspidochirotacea</taxon>
        <taxon>Aspidochirotida</taxon>
        <taxon>Holothuriidae</taxon>
        <taxon>Holothuria</taxon>
    </lineage>
</organism>
<reference evidence="1" key="1">
    <citation type="submission" date="2021-10" db="EMBL/GenBank/DDBJ databases">
        <title>Tropical sea cucumber genome reveals ecological adaptation and Cuvierian tubules defense mechanism.</title>
        <authorList>
            <person name="Chen T."/>
        </authorList>
    </citation>
    <scope>NUCLEOTIDE SEQUENCE</scope>
    <source>
        <strain evidence="1">Nanhai2018</strain>
        <tissue evidence="1">Muscle</tissue>
    </source>
</reference>
<dbReference type="EMBL" id="JAIZAY010002086">
    <property type="protein sequence ID" value="KAJ8017414.1"/>
    <property type="molecule type" value="Genomic_DNA"/>
</dbReference>
<evidence type="ECO:0000313" key="1">
    <source>
        <dbReference type="EMBL" id="KAJ8017414.1"/>
    </source>
</evidence>
<keyword evidence="2" id="KW-1185">Reference proteome</keyword>
<dbReference type="PANTHER" id="PTHR46670:SF3">
    <property type="entry name" value="ENDONUCLEASE_EXONUCLEASE_PHOSPHATASE DOMAIN-CONTAINING PROTEIN"/>
    <property type="match status" value="1"/>
</dbReference>
<dbReference type="AlphaFoldDB" id="A0A9Q0YBS8"/>
<accession>A0A9Q0YBS8</accession>
<protein>
    <submittedName>
        <fullName evidence="1">Uncharacterized protein</fullName>
    </submittedName>
</protein>
<comment type="caution">
    <text evidence="1">The sequence shown here is derived from an EMBL/GenBank/DDBJ whole genome shotgun (WGS) entry which is preliminary data.</text>
</comment>
<evidence type="ECO:0000313" key="2">
    <source>
        <dbReference type="Proteomes" id="UP001152320"/>
    </source>
</evidence>
<dbReference type="Proteomes" id="UP001152320">
    <property type="component" value="Unassembled WGS sequence"/>
</dbReference>